<dbReference type="Gene3D" id="3.40.710.10">
    <property type="entry name" value="DD-peptidase/beta-lactamase superfamily"/>
    <property type="match status" value="1"/>
</dbReference>
<feature type="chain" id="PRO_5004133547" description="Beta-lactamase-related domain-containing protein" evidence="1">
    <location>
        <begin position="22"/>
        <end position="431"/>
    </location>
</feature>
<protein>
    <recommendedName>
        <fullName evidence="2">Beta-lactamase-related domain-containing protein</fullName>
    </recommendedName>
</protein>
<keyword evidence="1" id="KW-0732">Signal</keyword>
<dbReference type="InterPro" id="IPR001466">
    <property type="entry name" value="Beta-lactam-related"/>
</dbReference>
<dbReference type="Pfam" id="PF00144">
    <property type="entry name" value="Beta-lactamase"/>
    <property type="match status" value="1"/>
</dbReference>
<organism evidence="3 4">
    <name type="scientific">Acinetobacter vivianii</name>
    <dbReference type="NCBI Taxonomy" id="1776742"/>
    <lineage>
        <taxon>Bacteria</taxon>
        <taxon>Pseudomonadati</taxon>
        <taxon>Pseudomonadota</taxon>
        <taxon>Gammaproteobacteria</taxon>
        <taxon>Moraxellales</taxon>
        <taxon>Moraxellaceae</taxon>
        <taxon>Acinetobacter</taxon>
    </lineage>
</organism>
<dbReference type="Proteomes" id="UP000013049">
    <property type="component" value="Unassembled WGS sequence"/>
</dbReference>
<dbReference type="PATRIC" id="fig|1217712.3.peg.1739"/>
<accession>N8UZ11</accession>
<feature type="domain" description="Beta-lactamase-related" evidence="2">
    <location>
        <begin position="114"/>
        <end position="415"/>
    </location>
</feature>
<proteinExistence type="predicted"/>
<evidence type="ECO:0000313" key="4">
    <source>
        <dbReference type="Proteomes" id="UP000013049"/>
    </source>
</evidence>
<evidence type="ECO:0000313" key="3">
    <source>
        <dbReference type="EMBL" id="ENU92826.1"/>
    </source>
</evidence>
<dbReference type="InterPro" id="IPR012338">
    <property type="entry name" value="Beta-lactam/transpept-like"/>
</dbReference>
<dbReference type="EMBL" id="APPC01000016">
    <property type="protein sequence ID" value="ENU92826.1"/>
    <property type="molecule type" value="Genomic_DNA"/>
</dbReference>
<dbReference type="SUPFAM" id="SSF56601">
    <property type="entry name" value="beta-lactamase/transpeptidase-like"/>
    <property type="match status" value="1"/>
</dbReference>
<reference evidence="3 4" key="1">
    <citation type="submission" date="2013-02" db="EMBL/GenBank/DDBJ databases">
        <title>The Genome Sequence of Acinetobacter sp. NIPH 758.</title>
        <authorList>
            <consortium name="The Broad Institute Genome Sequencing Platform"/>
            <consortium name="The Broad Institute Genome Sequencing Center for Infectious Disease"/>
            <person name="Cerqueira G."/>
            <person name="Feldgarden M."/>
            <person name="Courvalin P."/>
            <person name="Perichon B."/>
            <person name="Grillot-Courvalin C."/>
            <person name="Clermont D."/>
            <person name="Rocha E."/>
            <person name="Yoon E.-J."/>
            <person name="Nemec A."/>
            <person name="Walker B."/>
            <person name="Young S.K."/>
            <person name="Zeng Q."/>
            <person name="Gargeya S."/>
            <person name="Fitzgerald M."/>
            <person name="Haas B."/>
            <person name="Abouelleil A."/>
            <person name="Alvarado L."/>
            <person name="Arachchi H.M."/>
            <person name="Berlin A.M."/>
            <person name="Chapman S.B."/>
            <person name="Dewar J."/>
            <person name="Goldberg J."/>
            <person name="Griggs A."/>
            <person name="Gujja S."/>
            <person name="Hansen M."/>
            <person name="Howarth C."/>
            <person name="Imamovic A."/>
            <person name="Larimer J."/>
            <person name="McCowan C."/>
            <person name="Murphy C."/>
            <person name="Neiman D."/>
            <person name="Pearson M."/>
            <person name="Priest M."/>
            <person name="Roberts A."/>
            <person name="Saif S."/>
            <person name="Shea T."/>
            <person name="Sisk P."/>
            <person name="Sykes S."/>
            <person name="Wortman J."/>
            <person name="Nusbaum C."/>
            <person name="Birren B."/>
        </authorList>
    </citation>
    <scope>NUCLEOTIDE SEQUENCE [LARGE SCALE GENOMIC DNA]</scope>
    <source>
        <strain evidence="3 4">NIPH 758</strain>
    </source>
</reference>
<name>N8UZ11_9GAMM</name>
<dbReference type="RefSeq" id="WP_004771125.1">
    <property type="nucleotide sequence ID" value="NZ_KB849357.1"/>
</dbReference>
<evidence type="ECO:0000256" key="1">
    <source>
        <dbReference type="SAM" id="SignalP"/>
    </source>
</evidence>
<feature type="signal peptide" evidence="1">
    <location>
        <begin position="1"/>
        <end position="21"/>
    </location>
</feature>
<dbReference type="eggNOG" id="COG1680">
    <property type="taxonomic scope" value="Bacteria"/>
</dbReference>
<comment type="caution">
    <text evidence="3">The sequence shown here is derived from an EMBL/GenBank/DDBJ whole genome shotgun (WGS) entry which is preliminary data.</text>
</comment>
<dbReference type="InterPro" id="IPR050789">
    <property type="entry name" value="Diverse_Enzym_Activities"/>
</dbReference>
<dbReference type="PANTHER" id="PTHR43283">
    <property type="entry name" value="BETA-LACTAMASE-RELATED"/>
    <property type="match status" value="1"/>
</dbReference>
<dbReference type="PANTHER" id="PTHR43283:SF14">
    <property type="entry name" value="BLL8153 PROTEIN"/>
    <property type="match status" value="1"/>
</dbReference>
<sequence>MKIAKISLLLGGMIASSITCAEYSCQQLGLKDCPTTVDQELPNPHEMLTWTQKQRVIGFRNTFRIYDGSVFHPDQKNVLALPKLKSGITNNDIHYSVDGKNYRLNDYLKNQNVAGLIILKDGKIAYEYYAHGNDETTLWTSRSVAKSIVATLIGVAIQQGKIKSVNDPIIQYLPDLKGTAWEKVTLKQLMQHTSGVEWNENYKDPNSDFAKMTYCEAVKDPEACVYKNVKHLKAKYKPGTVWSYNTGGAYLVGKVLEAATHENIAKYLENNVWKRVGMEREGVWQSYERNKIDMGGHGFNATLRDYARFGQFILNEGRVSNGDKMLPENWTAIATQWNQAKGSVTKNYPKGTYGFQWWNSQAKRGSPLTTPHAYSTFWGLGIFGQMLGINPKDKIVMMQWSTWETALPSAQLDNEKSLFFNAVSKHLTEKK</sequence>
<gene>
    <name evidence="3" type="ORF">F971_01813</name>
</gene>
<dbReference type="AlphaFoldDB" id="N8UZ11"/>
<evidence type="ECO:0000259" key="2">
    <source>
        <dbReference type="Pfam" id="PF00144"/>
    </source>
</evidence>
<dbReference type="HOGENOM" id="CLU_030169_0_0_6"/>